<evidence type="ECO:0000313" key="4">
    <source>
        <dbReference type="Proteomes" id="UP000243250"/>
    </source>
</evidence>
<dbReference type="InterPro" id="IPR052030">
    <property type="entry name" value="Peptidase_M20/M20A_hydrolases"/>
</dbReference>
<dbReference type="SUPFAM" id="SSF55031">
    <property type="entry name" value="Bacterial exopeptidase dimerisation domain"/>
    <property type="match status" value="1"/>
</dbReference>
<dbReference type="Proteomes" id="UP000243250">
    <property type="component" value="Unassembled WGS sequence"/>
</dbReference>
<dbReference type="InterPro" id="IPR036264">
    <property type="entry name" value="Bact_exopeptidase_dim_dom"/>
</dbReference>
<dbReference type="STRING" id="555875.SAMN04488124_2932"/>
<dbReference type="Gene3D" id="3.40.630.10">
    <property type="entry name" value="Zn peptidases"/>
    <property type="match status" value="1"/>
</dbReference>
<name>A0A1I6IA50_9EURY</name>
<dbReference type="PANTHER" id="PTHR30575">
    <property type="entry name" value="PEPTIDASE M20"/>
    <property type="match status" value="1"/>
</dbReference>
<dbReference type="InterPro" id="IPR017439">
    <property type="entry name" value="Amidohydrolase"/>
</dbReference>
<dbReference type="PIRSF" id="PIRSF037227">
    <property type="entry name" value="Aminobenzoyl-glu_utiliz_pB"/>
    <property type="match status" value="1"/>
</dbReference>
<reference evidence="4" key="1">
    <citation type="submission" date="2016-10" db="EMBL/GenBank/DDBJ databases">
        <authorList>
            <person name="Varghese N."/>
            <person name="Submissions S."/>
        </authorList>
    </citation>
    <scope>NUCLEOTIDE SEQUENCE [LARGE SCALE GENOMIC DNA]</scope>
    <source>
        <strain evidence="4">CGMCC 1.8711</strain>
    </source>
</reference>
<dbReference type="InterPro" id="IPR011650">
    <property type="entry name" value="Peptidase_M20_dimer"/>
</dbReference>
<dbReference type="Gene3D" id="3.30.70.360">
    <property type="match status" value="1"/>
</dbReference>
<dbReference type="SUPFAM" id="SSF53187">
    <property type="entry name" value="Zn-dependent exopeptidases"/>
    <property type="match status" value="1"/>
</dbReference>
<evidence type="ECO:0000256" key="1">
    <source>
        <dbReference type="SAM" id="MobiDB-lite"/>
    </source>
</evidence>
<dbReference type="PANTHER" id="PTHR30575:SF0">
    <property type="entry name" value="XAA-ARG DIPEPTIDASE"/>
    <property type="match status" value="1"/>
</dbReference>
<dbReference type="Pfam" id="PF07687">
    <property type="entry name" value="M20_dimer"/>
    <property type="match status" value="1"/>
</dbReference>
<proteinExistence type="predicted"/>
<evidence type="ECO:0000313" key="3">
    <source>
        <dbReference type="EMBL" id="SFR63635.1"/>
    </source>
</evidence>
<dbReference type="GO" id="GO:0005737">
    <property type="term" value="C:cytoplasm"/>
    <property type="evidence" value="ECO:0007669"/>
    <property type="project" value="TreeGrafter"/>
</dbReference>
<accession>A0A1I6IA50</accession>
<protein>
    <submittedName>
        <fullName evidence="3">Aminobenzoyl-glutamate utilization protein B</fullName>
    </submittedName>
</protein>
<dbReference type="GO" id="GO:0016805">
    <property type="term" value="F:dipeptidase activity"/>
    <property type="evidence" value="ECO:0007669"/>
    <property type="project" value="TreeGrafter"/>
</dbReference>
<dbReference type="InterPro" id="IPR017145">
    <property type="entry name" value="Aminobenzoyl-glu_utiliz_pB"/>
</dbReference>
<dbReference type="EMBL" id="FOYS01000005">
    <property type="protein sequence ID" value="SFR63635.1"/>
    <property type="molecule type" value="Genomic_DNA"/>
</dbReference>
<dbReference type="GO" id="GO:0071713">
    <property type="term" value="F:para-aminobenzoyl-glutamate hydrolase activity"/>
    <property type="evidence" value="ECO:0007669"/>
    <property type="project" value="TreeGrafter"/>
</dbReference>
<feature type="region of interest" description="Disordered" evidence="1">
    <location>
        <begin position="450"/>
        <end position="474"/>
    </location>
</feature>
<feature type="domain" description="Peptidase M20 dimerisation" evidence="2">
    <location>
        <begin position="186"/>
        <end position="276"/>
    </location>
</feature>
<organism evidence="3 4">
    <name type="scientific">Halogeometricum limi</name>
    <dbReference type="NCBI Taxonomy" id="555875"/>
    <lineage>
        <taxon>Archaea</taxon>
        <taxon>Methanobacteriati</taxon>
        <taxon>Methanobacteriota</taxon>
        <taxon>Stenosarchaea group</taxon>
        <taxon>Halobacteria</taxon>
        <taxon>Halobacteriales</taxon>
        <taxon>Haloferacaceae</taxon>
        <taxon>Halogeometricum</taxon>
    </lineage>
</organism>
<dbReference type="AlphaFoldDB" id="A0A1I6IA50"/>
<dbReference type="FunFam" id="3.30.70.360:FF:000004">
    <property type="entry name" value="Peptidase M20 domain-containing protein 2"/>
    <property type="match status" value="1"/>
</dbReference>
<dbReference type="GO" id="GO:0046657">
    <property type="term" value="P:folic acid catabolic process"/>
    <property type="evidence" value="ECO:0007669"/>
    <property type="project" value="TreeGrafter"/>
</dbReference>
<dbReference type="NCBIfam" id="TIGR01891">
    <property type="entry name" value="amidohydrolases"/>
    <property type="match status" value="1"/>
</dbReference>
<evidence type="ECO:0000259" key="2">
    <source>
        <dbReference type="Pfam" id="PF07687"/>
    </source>
</evidence>
<keyword evidence="4" id="KW-1185">Reference proteome</keyword>
<gene>
    <name evidence="3" type="ORF">SAMN04488124_2932</name>
</gene>
<dbReference type="RefSeq" id="WP_089882301.1">
    <property type="nucleotide sequence ID" value="NZ_FOYS01000005.1"/>
</dbReference>
<sequence>MTKSELFERIDENDASLRRIAHSLWETPELGLHEERSAAILVETLEDGGFDVETGVGGMPTAFVARYGDGGPSVGILGEYDALPGLSQRVTAEPDPVVEGDPGHGCGHNLFGTAGVGAALALRDAIDAGEIDGTVVFYGCPAEETLVGKTYMARAGAFDELDAAVTWHPGDLNTPRMGSSNALNSLMFTFEGVSAHAGGSPDSGRSALDAVELLNTGVEYMREHISDDARMHYAITDGGSAPNVVPAEATVWYYVRAPTREEVETNTEWLRDIAGAAATMTQTTVSERFLTGCYDYRANGVVSELLWENLQAAGTIPYDDADRAFAAELQETVADERIESRLDELPDDVAEAVRGESLYAEPVEPHDHDRQSHGSTEVGDVSWLTPTAQFTAATWPVGAPGHSWQVVAANGDFGQKAVAYAAKVLAGTTYDLLSDGDAIADAREEFESDVGHGAYETPLPEDAEPPFDVTAMDG</sequence>
<dbReference type="OrthoDB" id="56239at2157"/>
<feature type="region of interest" description="Disordered" evidence="1">
    <location>
        <begin position="359"/>
        <end position="378"/>
    </location>
</feature>
<feature type="compositionally biased region" description="Basic and acidic residues" evidence="1">
    <location>
        <begin position="363"/>
        <end position="372"/>
    </location>
</feature>